<dbReference type="Pfam" id="PF00400">
    <property type="entry name" value="WD40"/>
    <property type="match status" value="4"/>
</dbReference>
<dbReference type="Proteomes" id="UP000887565">
    <property type="component" value="Unplaced"/>
</dbReference>
<dbReference type="InterPro" id="IPR015943">
    <property type="entry name" value="WD40/YVTN_repeat-like_dom_sf"/>
</dbReference>
<protein>
    <submittedName>
        <fullName evidence="4">WD_REPEATS_REGION domain-containing protein</fullName>
    </submittedName>
</protein>
<dbReference type="WBParaSite" id="nRc.2.0.1.t27894-RA">
    <property type="protein sequence ID" value="nRc.2.0.1.t27894-RA"/>
    <property type="gene ID" value="nRc.2.0.1.g27894"/>
</dbReference>
<evidence type="ECO:0000256" key="2">
    <source>
        <dbReference type="SAM" id="MobiDB-lite"/>
    </source>
</evidence>
<dbReference type="InterPro" id="IPR036322">
    <property type="entry name" value="WD40_repeat_dom_sf"/>
</dbReference>
<dbReference type="PROSITE" id="PS50294">
    <property type="entry name" value="WD_REPEATS_REGION"/>
    <property type="match status" value="1"/>
</dbReference>
<sequence>DLLKILYIDPEHLSLCAGENSSEKSDSEHKNGVRMIKVSPDGLHLASGDRNGNLRLEFQLLLETEKFYEFRTKRNTIFRLTDSVLIREIEAHDSEVLTLEYSSRSTGFNLLVSGSRDRMIHILSVNDNYEPLMSIEGHSAAVIAAKFALIQNELTLLSCSCDKLILFHKLSFEPQPGYTRTHSIASQMTIYDLDLDCSSRYIFTACQDRQIRVYDVRDGKPKKSFKASTSDDGTLVKLFLFQDKPELLYIKLFAYVDCYIISKDKHFNINLTLDETGHYVTTAGSDKNLGIFNCKSGECVSAMFGHSEVVTAVRFSRDYRRIISVSGDGCIFVWRLSIDFTNKLIDVSQNKLARQQSSLTDDMLSTTDDDQSVTDDGASKENRLSSQLLTRAASRESASEIADAPNAAAIEPHVNLPAKISGRGKWDHSSSAASFQFMSTVNLREESDVGLPFSSSALSIRDEMFTESSNTEAVEQKFIADQIEKENEMAFMGKVNTRRDLTSSNFGSLANVKLVGDDDTTPTPISHSYYYVYILALNASDEDDTSSGNPQNDNSGRLADDESVNDKPLSLFDPEDTTNTCFERNGSARLSITSKYLQKNRLKVDSPRLASPSNVLTEVTTLTEKTTVPQDAPTIRQRAKWVPQNRVDINIMKSTPTPPAPNRQENRLAVMKNCGNFGNESPQTLWSYKNKTTMKSESTPLKAVVDPKTVSRAKALSELAKVRERRQSMPSYISGSSSGNISEMALKRDLLNSRSSLLRVMLPKHSQNTLFPKTSIH</sequence>
<reference evidence="4" key="1">
    <citation type="submission" date="2022-11" db="UniProtKB">
        <authorList>
            <consortium name="WormBaseParasite"/>
        </authorList>
    </citation>
    <scope>IDENTIFICATION</scope>
</reference>
<feature type="compositionally biased region" description="Polar residues" evidence="2">
    <location>
        <begin position="546"/>
        <end position="555"/>
    </location>
</feature>
<evidence type="ECO:0000313" key="4">
    <source>
        <dbReference type="WBParaSite" id="nRc.2.0.1.t27894-RA"/>
    </source>
</evidence>
<dbReference type="SMART" id="SM00320">
    <property type="entry name" value="WD40"/>
    <property type="match status" value="5"/>
</dbReference>
<feature type="region of interest" description="Disordered" evidence="2">
    <location>
        <begin position="358"/>
        <end position="386"/>
    </location>
</feature>
<name>A0A915JNS1_ROMCU</name>
<dbReference type="InterPro" id="IPR001680">
    <property type="entry name" value="WD40_rpt"/>
</dbReference>
<accession>A0A915JNS1</accession>
<dbReference type="PANTHER" id="PTHR45589">
    <property type="entry name" value="WD REPEAT DOMAIN 62, ISOFORM G"/>
    <property type="match status" value="1"/>
</dbReference>
<dbReference type="PROSITE" id="PS50082">
    <property type="entry name" value="WD_REPEATS_2"/>
    <property type="match status" value="1"/>
</dbReference>
<keyword evidence="1" id="KW-0853">WD repeat</keyword>
<evidence type="ECO:0000313" key="3">
    <source>
        <dbReference type="Proteomes" id="UP000887565"/>
    </source>
</evidence>
<dbReference type="SUPFAM" id="SSF50978">
    <property type="entry name" value="WD40 repeat-like"/>
    <property type="match status" value="1"/>
</dbReference>
<dbReference type="AlphaFoldDB" id="A0A915JNS1"/>
<organism evidence="3 4">
    <name type="scientific">Romanomermis culicivorax</name>
    <name type="common">Nematode worm</name>
    <dbReference type="NCBI Taxonomy" id="13658"/>
    <lineage>
        <taxon>Eukaryota</taxon>
        <taxon>Metazoa</taxon>
        <taxon>Ecdysozoa</taxon>
        <taxon>Nematoda</taxon>
        <taxon>Enoplea</taxon>
        <taxon>Dorylaimia</taxon>
        <taxon>Mermithida</taxon>
        <taxon>Mermithoidea</taxon>
        <taxon>Mermithidae</taxon>
        <taxon>Romanomermis</taxon>
    </lineage>
</organism>
<feature type="repeat" description="WD" evidence="1">
    <location>
        <begin position="303"/>
        <end position="337"/>
    </location>
</feature>
<feature type="region of interest" description="Disordered" evidence="2">
    <location>
        <begin position="541"/>
        <end position="580"/>
    </location>
</feature>
<keyword evidence="3" id="KW-1185">Reference proteome</keyword>
<proteinExistence type="predicted"/>
<dbReference type="Gene3D" id="2.130.10.10">
    <property type="entry name" value="YVTN repeat-like/Quinoprotein amine dehydrogenase"/>
    <property type="match status" value="2"/>
</dbReference>
<dbReference type="InterPro" id="IPR052779">
    <property type="entry name" value="WDR62"/>
</dbReference>
<dbReference type="PANTHER" id="PTHR45589:SF1">
    <property type="entry name" value="WD REPEAT DOMAIN 62, ISOFORM G"/>
    <property type="match status" value="1"/>
</dbReference>
<evidence type="ECO:0000256" key="1">
    <source>
        <dbReference type="PROSITE-ProRule" id="PRU00221"/>
    </source>
</evidence>